<feature type="region of interest" description="Disordered" evidence="1">
    <location>
        <begin position="1"/>
        <end position="66"/>
    </location>
</feature>
<dbReference type="Proteomes" id="UP000747542">
    <property type="component" value="Unassembled WGS sequence"/>
</dbReference>
<evidence type="ECO:0000256" key="1">
    <source>
        <dbReference type="SAM" id="MobiDB-lite"/>
    </source>
</evidence>
<name>A0A8J5N297_HOMAM</name>
<dbReference type="EMBL" id="JAHLQT010011632">
    <property type="protein sequence ID" value="KAG7171896.1"/>
    <property type="molecule type" value="Genomic_DNA"/>
</dbReference>
<dbReference type="AlphaFoldDB" id="A0A8J5N297"/>
<feature type="compositionally biased region" description="Low complexity" evidence="1">
    <location>
        <begin position="1"/>
        <end position="15"/>
    </location>
</feature>
<sequence length="108" mass="12345">PPQLPPATTTTTHQPPQLPLQPPQLLHHPPRQPLQPPQLPHQPPQLPHQPPQLPLQPPQLPHQPPLLRHHCVDLAPALLTVFLMNQRQPMYSKHNISILLSRQLKHLF</sequence>
<keyword evidence="3" id="KW-1185">Reference proteome</keyword>
<feature type="non-terminal residue" evidence="2">
    <location>
        <position position="1"/>
    </location>
</feature>
<gene>
    <name evidence="2" type="ORF">Hamer_G000830</name>
</gene>
<organism evidence="2 3">
    <name type="scientific">Homarus americanus</name>
    <name type="common">American lobster</name>
    <dbReference type="NCBI Taxonomy" id="6706"/>
    <lineage>
        <taxon>Eukaryota</taxon>
        <taxon>Metazoa</taxon>
        <taxon>Ecdysozoa</taxon>
        <taxon>Arthropoda</taxon>
        <taxon>Crustacea</taxon>
        <taxon>Multicrustacea</taxon>
        <taxon>Malacostraca</taxon>
        <taxon>Eumalacostraca</taxon>
        <taxon>Eucarida</taxon>
        <taxon>Decapoda</taxon>
        <taxon>Pleocyemata</taxon>
        <taxon>Astacidea</taxon>
        <taxon>Nephropoidea</taxon>
        <taxon>Nephropidae</taxon>
        <taxon>Homarus</taxon>
    </lineage>
</organism>
<reference evidence="2" key="1">
    <citation type="journal article" date="2021" name="Sci. Adv.">
        <title>The American lobster genome reveals insights on longevity, neural, and immune adaptations.</title>
        <authorList>
            <person name="Polinski J.M."/>
            <person name="Zimin A.V."/>
            <person name="Clark K.F."/>
            <person name="Kohn A.B."/>
            <person name="Sadowski N."/>
            <person name="Timp W."/>
            <person name="Ptitsyn A."/>
            <person name="Khanna P."/>
            <person name="Romanova D.Y."/>
            <person name="Williams P."/>
            <person name="Greenwood S.J."/>
            <person name="Moroz L.L."/>
            <person name="Walt D.R."/>
            <person name="Bodnar A.G."/>
        </authorList>
    </citation>
    <scope>NUCLEOTIDE SEQUENCE</scope>
    <source>
        <strain evidence="2">GMGI-L3</strain>
    </source>
</reference>
<evidence type="ECO:0000313" key="2">
    <source>
        <dbReference type="EMBL" id="KAG7171896.1"/>
    </source>
</evidence>
<evidence type="ECO:0000313" key="3">
    <source>
        <dbReference type="Proteomes" id="UP000747542"/>
    </source>
</evidence>
<proteinExistence type="predicted"/>
<comment type="caution">
    <text evidence="2">The sequence shown here is derived from an EMBL/GenBank/DDBJ whole genome shotgun (WGS) entry which is preliminary data.</text>
</comment>
<feature type="compositionally biased region" description="Pro residues" evidence="1">
    <location>
        <begin position="31"/>
        <end position="64"/>
    </location>
</feature>
<protein>
    <submittedName>
        <fullName evidence="2">Uncharacterized protein</fullName>
    </submittedName>
</protein>
<accession>A0A8J5N297</accession>